<name>A0ABY6BEY2_9GAMM</name>
<keyword evidence="1" id="KW-0732">Signal</keyword>
<reference evidence="2" key="1">
    <citation type="submission" date="2022-09" db="EMBL/GenBank/DDBJ databases">
        <title>Tahibacter sp. nov., isolated from a fresh water.</title>
        <authorList>
            <person name="Baek J.H."/>
            <person name="Lee J.K."/>
            <person name="Kim J.M."/>
            <person name="Jeon C.O."/>
        </authorList>
    </citation>
    <scope>NUCLEOTIDE SEQUENCE</scope>
    <source>
        <strain evidence="2">W38</strain>
    </source>
</reference>
<proteinExistence type="predicted"/>
<dbReference type="EMBL" id="CP104694">
    <property type="protein sequence ID" value="UXI68077.1"/>
    <property type="molecule type" value="Genomic_DNA"/>
</dbReference>
<feature type="signal peptide" evidence="1">
    <location>
        <begin position="1"/>
        <end position="23"/>
    </location>
</feature>
<dbReference type="Proteomes" id="UP001064632">
    <property type="component" value="Chromosome"/>
</dbReference>
<feature type="chain" id="PRO_5045543540" evidence="1">
    <location>
        <begin position="24"/>
        <end position="337"/>
    </location>
</feature>
<evidence type="ECO:0000313" key="3">
    <source>
        <dbReference type="Proteomes" id="UP001064632"/>
    </source>
</evidence>
<evidence type="ECO:0000256" key="1">
    <source>
        <dbReference type="SAM" id="SignalP"/>
    </source>
</evidence>
<dbReference type="RefSeq" id="WP_261695039.1">
    <property type="nucleotide sequence ID" value="NZ_CP104694.1"/>
</dbReference>
<accession>A0ABY6BEY2</accession>
<evidence type="ECO:0000313" key="2">
    <source>
        <dbReference type="EMBL" id="UXI68077.1"/>
    </source>
</evidence>
<gene>
    <name evidence="2" type="ORF">N4264_00030</name>
</gene>
<organism evidence="2 3">
    <name type="scientific">Tahibacter amnicola</name>
    <dbReference type="NCBI Taxonomy" id="2976241"/>
    <lineage>
        <taxon>Bacteria</taxon>
        <taxon>Pseudomonadati</taxon>
        <taxon>Pseudomonadota</taxon>
        <taxon>Gammaproteobacteria</taxon>
        <taxon>Lysobacterales</taxon>
        <taxon>Rhodanobacteraceae</taxon>
        <taxon>Tahibacter</taxon>
    </lineage>
</organism>
<keyword evidence="3" id="KW-1185">Reference proteome</keyword>
<protein>
    <submittedName>
        <fullName evidence="2">Uncharacterized protein</fullName>
    </submittedName>
</protein>
<sequence>MTHPTRLALSLLVALAGSAVSYAAPLPVPPGYAEGVYSDYTAATRNIVVFDLAERESGSMRSLGDRNLASLVGYPTMVIEASESGVHIEKPQFVTVANKVIDQAQLDARLDQFESVGRPLDLGTYRLFDVVATIGKQEHRYQAAEFCWRTQNHCVVYDPSIEFLDSIVRNNRQAALDGWGPKIEYSSPTPAKVTAAGRCGLASRPTSTRISSRWPNRRITYHNVFGVLMIQKDLAFQEAGVACDVQCRAQPFGASNVSSGFGNFGYGVACDNQPGNGATVREGKYIAETKCTHRLFLNASANATLLNQGTLGVSIAWQTEGSVDGQGGTLRDTCAFF</sequence>